<dbReference type="AlphaFoldDB" id="A0A8A0RJ68"/>
<evidence type="ECO:0000313" key="1">
    <source>
        <dbReference type="EMBL" id="QSQ07714.1"/>
    </source>
</evidence>
<protein>
    <recommendedName>
        <fullName evidence="3">YkgJ family cysteine cluster protein</fullName>
    </recommendedName>
</protein>
<gene>
    <name evidence="1" type="ORF">H0A61_00030</name>
</gene>
<sequence length="205" mass="24201">MKQDSLEKRILQGLIDYLNDLYPSEIRLVQLLDPKILPQASKKVEEENWLFRSFLKEQDSEEVDETVHYLHEKLFEQIDCVACSNCCKSITPNLENEDIKRISQYLGETEKEFTVKYLLKNQSGSWVFNSSPCKFLTPNGCSIYEVRPKACREYPHTNKPEFISRLIIMIENASVCPVVYEILEKLKSRYTEEFRDYLSFMSDNW</sequence>
<organism evidence="1 2">
    <name type="scientific">Koleobacter methoxysyntrophicus</name>
    <dbReference type="NCBI Taxonomy" id="2751313"/>
    <lineage>
        <taxon>Bacteria</taxon>
        <taxon>Bacillati</taxon>
        <taxon>Bacillota</taxon>
        <taxon>Clostridia</taxon>
        <taxon>Koleobacterales</taxon>
        <taxon>Koleobacteraceae</taxon>
        <taxon>Koleobacter</taxon>
    </lineage>
</organism>
<dbReference type="PANTHER" id="PTHR35866:SF1">
    <property type="entry name" value="YKGJ FAMILY CYSTEINE CLUSTER PROTEIN"/>
    <property type="match status" value="1"/>
</dbReference>
<reference evidence="1" key="1">
    <citation type="submission" date="2020-07" db="EMBL/GenBank/DDBJ databases">
        <title>Koleobacter methoxysyntrophicus gen. nov., sp. nov., a novel anaerobic bacterium isolated from deep subsurface oil field and proposal of Koleobacterales ord. nov. in the phylum Firmicutes.</title>
        <authorList>
            <person name="Sakamoto S."/>
            <person name="Tamaki H."/>
        </authorList>
    </citation>
    <scope>NUCLEOTIDE SEQUENCE</scope>
    <source>
        <strain evidence="1">NRmbB1</strain>
    </source>
</reference>
<dbReference type="InterPro" id="IPR005358">
    <property type="entry name" value="Puta_zinc/iron-chelating_dom"/>
</dbReference>
<dbReference type="EMBL" id="CP059066">
    <property type="protein sequence ID" value="QSQ07714.1"/>
    <property type="molecule type" value="Genomic_DNA"/>
</dbReference>
<name>A0A8A0RJ68_9FIRM</name>
<evidence type="ECO:0008006" key="3">
    <source>
        <dbReference type="Google" id="ProtNLM"/>
    </source>
</evidence>
<accession>A0A8A0RJ68</accession>
<dbReference type="KEGG" id="kme:H0A61_00030"/>
<dbReference type="Pfam" id="PF03692">
    <property type="entry name" value="CxxCxxCC"/>
    <property type="match status" value="1"/>
</dbReference>
<keyword evidence="2" id="KW-1185">Reference proteome</keyword>
<dbReference type="PANTHER" id="PTHR35866">
    <property type="entry name" value="PUTATIVE-RELATED"/>
    <property type="match status" value="1"/>
</dbReference>
<dbReference type="Proteomes" id="UP000662904">
    <property type="component" value="Chromosome"/>
</dbReference>
<proteinExistence type="predicted"/>
<evidence type="ECO:0000313" key="2">
    <source>
        <dbReference type="Proteomes" id="UP000662904"/>
    </source>
</evidence>
<dbReference type="RefSeq" id="WP_206707972.1">
    <property type="nucleotide sequence ID" value="NZ_CP059066.1"/>
</dbReference>